<comment type="caution">
    <text evidence="1">The sequence shown here is derived from an EMBL/GenBank/DDBJ whole genome shotgun (WGS) entry which is preliminary data.</text>
</comment>
<organism evidence="1 2">
    <name type="scientific">Trifolium medium</name>
    <dbReference type="NCBI Taxonomy" id="97028"/>
    <lineage>
        <taxon>Eukaryota</taxon>
        <taxon>Viridiplantae</taxon>
        <taxon>Streptophyta</taxon>
        <taxon>Embryophyta</taxon>
        <taxon>Tracheophyta</taxon>
        <taxon>Spermatophyta</taxon>
        <taxon>Magnoliopsida</taxon>
        <taxon>eudicotyledons</taxon>
        <taxon>Gunneridae</taxon>
        <taxon>Pentapetalae</taxon>
        <taxon>rosids</taxon>
        <taxon>fabids</taxon>
        <taxon>Fabales</taxon>
        <taxon>Fabaceae</taxon>
        <taxon>Papilionoideae</taxon>
        <taxon>50 kb inversion clade</taxon>
        <taxon>NPAAA clade</taxon>
        <taxon>Hologalegina</taxon>
        <taxon>IRL clade</taxon>
        <taxon>Trifolieae</taxon>
        <taxon>Trifolium</taxon>
    </lineage>
</organism>
<dbReference type="Proteomes" id="UP000265520">
    <property type="component" value="Unassembled WGS sequence"/>
</dbReference>
<protein>
    <submittedName>
        <fullName evidence="1">Uncharacterized protein</fullName>
    </submittedName>
</protein>
<keyword evidence="2" id="KW-1185">Reference proteome</keyword>
<proteinExistence type="predicted"/>
<gene>
    <name evidence="1" type="ORF">A2U01_0000902</name>
</gene>
<evidence type="ECO:0000313" key="1">
    <source>
        <dbReference type="EMBL" id="MCH80140.1"/>
    </source>
</evidence>
<evidence type="ECO:0000313" key="2">
    <source>
        <dbReference type="Proteomes" id="UP000265520"/>
    </source>
</evidence>
<sequence length="37" mass="4117">MGLWSELYLTKCIDLTIVAQVPDITIAQSISKHSDEP</sequence>
<reference evidence="1 2" key="1">
    <citation type="journal article" date="2018" name="Front. Plant Sci.">
        <title>Red Clover (Trifolium pratense) and Zigzag Clover (T. medium) - A Picture of Genomic Similarities and Differences.</title>
        <authorList>
            <person name="Dluhosova J."/>
            <person name="Istvanek J."/>
            <person name="Nedelnik J."/>
            <person name="Repkova J."/>
        </authorList>
    </citation>
    <scope>NUCLEOTIDE SEQUENCE [LARGE SCALE GENOMIC DNA]</scope>
    <source>
        <strain evidence="2">cv. 10/8</strain>
        <tissue evidence="1">Leaf</tissue>
    </source>
</reference>
<accession>A0A392LYT3</accession>
<dbReference type="EMBL" id="LXQA010000727">
    <property type="protein sequence ID" value="MCH80140.1"/>
    <property type="molecule type" value="Genomic_DNA"/>
</dbReference>
<name>A0A392LYT3_9FABA</name>
<dbReference type="AlphaFoldDB" id="A0A392LYT3"/>